<dbReference type="EMBL" id="RZTZ01000023">
    <property type="protein sequence ID" value="RVT56690.1"/>
    <property type="molecule type" value="Genomic_DNA"/>
</dbReference>
<organism evidence="3 4">
    <name type="scientific">Niallia taxi</name>
    <dbReference type="NCBI Taxonomy" id="2499688"/>
    <lineage>
        <taxon>Bacteria</taxon>
        <taxon>Bacillati</taxon>
        <taxon>Bacillota</taxon>
        <taxon>Bacilli</taxon>
        <taxon>Bacillales</taxon>
        <taxon>Bacillaceae</taxon>
        <taxon>Niallia</taxon>
    </lineage>
</organism>
<keyword evidence="1" id="KW-0472">Membrane</keyword>
<sequence>MKKEYWIIVISYIAMQLSTLIGVPIVMFIGKLLGYDTVNLGMASVVIWLIFSFVVTLLVILILLRHEMKNPIRHNASSIPASIGWAVAGVFLSLIAQSIAGSIEMALGIEQESENTQQLMGFVEYSPLVILVIAVAGPILEEIIFRKIIFGVLYNRLGFFLSALISSLVFAAAHMEFVHILLYASMGFTFAFLYVRTKRIWVPITAHVAMNSLVVFIQYNLDAIEEWQRNMENISQFIGGFL</sequence>
<feature type="transmembrane region" description="Helical" evidence="1">
    <location>
        <begin position="7"/>
        <end position="30"/>
    </location>
</feature>
<accession>A0A437K3I9</accession>
<comment type="caution">
    <text evidence="3">The sequence shown here is derived from an EMBL/GenBank/DDBJ whole genome shotgun (WGS) entry which is preliminary data.</text>
</comment>
<dbReference type="InterPro" id="IPR052710">
    <property type="entry name" value="CAAX_protease"/>
</dbReference>
<gene>
    <name evidence="3" type="ORF">EM808_26840</name>
</gene>
<feature type="transmembrane region" description="Helical" evidence="1">
    <location>
        <begin position="76"/>
        <end position="99"/>
    </location>
</feature>
<keyword evidence="3" id="KW-0482">Metalloprotease</keyword>
<evidence type="ECO:0000256" key="1">
    <source>
        <dbReference type="SAM" id="Phobius"/>
    </source>
</evidence>
<evidence type="ECO:0000313" key="3">
    <source>
        <dbReference type="EMBL" id="RVT56690.1"/>
    </source>
</evidence>
<keyword evidence="4" id="KW-1185">Reference proteome</keyword>
<evidence type="ECO:0000313" key="4">
    <source>
        <dbReference type="Proteomes" id="UP000288024"/>
    </source>
</evidence>
<reference evidence="3 4" key="1">
    <citation type="submission" date="2019-01" db="EMBL/GenBank/DDBJ databases">
        <title>Bacillus sp. M5HDSG1-1, whole genome shotgun sequence.</title>
        <authorList>
            <person name="Tuo L."/>
        </authorList>
    </citation>
    <scope>NUCLEOTIDE SEQUENCE [LARGE SCALE GENOMIC DNA]</scope>
    <source>
        <strain evidence="3 4">M5HDSG1-1</strain>
    </source>
</reference>
<dbReference type="GO" id="GO:0004175">
    <property type="term" value="F:endopeptidase activity"/>
    <property type="evidence" value="ECO:0007669"/>
    <property type="project" value="UniProtKB-ARBA"/>
</dbReference>
<keyword evidence="3" id="KW-0378">Hydrolase</keyword>
<dbReference type="RefSeq" id="WP_127742662.1">
    <property type="nucleotide sequence ID" value="NZ_RZTZ01000023.1"/>
</dbReference>
<dbReference type="GO" id="GO:0006508">
    <property type="term" value="P:proteolysis"/>
    <property type="evidence" value="ECO:0007669"/>
    <property type="project" value="UniProtKB-KW"/>
</dbReference>
<name>A0A437K3I9_9BACI</name>
<feature type="transmembrane region" description="Helical" evidence="1">
    <location>
        <begin position="177"/>
        <end position="195"/>
    </location>
</feature>
<keyword evidence="3" id="KW-0645">Protease</keyword>
<feature type="transmembrane region" description="Helical" evidence="1">
    <location>
        <begin position="119"/>
        <end position="140"/>
    </location>
</feature>
<dbReference type="AlphaFoldDB" id="A0A437K3I9"/>
<dbReference type="PANTHER" id="PTHR36435:SF6">
    <property type="entry name" value="ABORTIVE INFECTION PROTEIN"/>
    <property type="match status" value="1"/>
</dbReference>
<keyword evidence="1" id="KW-1133">Transmembrane helix</keyword>
<evidence type="ECO:0000259" key="2">
    <source>
        <dbReference type="Pfam" id="PF02517"/>
    </source>
</evidence>
<feature type="transmembrane region" description="Helical" evidence="1">
    <location>
        <begin position="152"/>
        <end position="171"/>
    </location>
</feature>
<dbReference type="PANTHER" id="PTHR36435">
    <property type="entry name" value="SLR1288 PROTEIN"/>
    <property type="match status" value="1"/>
</dbReference>
<dbReference type="GO" id="GO:0008237">
    <property type="term" value="F:metallopeptidase activity"/>
    <property type="evidence" value="ECO:0007669"/>
    <property type="project" value="UniProtKB-KW"/>
</dbReference>
<protein>
    <submittedName>
        <fullName evidence="3">CPBP family intramembrane metalloprotease</fullName>
    </submittedName>
</protein>
<feature type="domain" description="CAAX prenyl protease 2/Lysostaphin resistance protein A-like" evidence="2">
    <location>
        <begin position="127"/>
        <end position="212"/>
    </location>
</feature>
<proteinExistence type="predicted"/>
<dbReference type="Pfam" id="PF02517">
    <property type="entry name" value="Rce1-like"/>
    <property type="match status" value="1"/>
</dbReference>
<keyword evidence="1" id="KW-0812">Transmembrane</keyword>
<dbReference type="Proteomes" id="UP000288024">
    <property type="component" value="Unassembled WGS sequence"/>
</dbReference>
<dbReference type="GO" id="GO:0080120">
    <property type="term" value="P:CAAX-box protein maturation"/>
    <property type="evidence" value="ECO:0007669"/>
    <property type="project" value="UniProtKB-ARBA"/>
</dbReference>
<dbReference type="InterPro" id="IPR003675">
    <property type="entry name" value="Rce1/LyrA-like_dom"/>
</dbReference>
<feature type="transmembrane region" description="Helical" evidence="1">
    <location>
        <begin position="42"/>
        <end position="64"/>
    </location>
</feature>